<feature type="region of interest" description="Disordered" evidence="1">
    <location>
        <begin position="339"/>
        <end position="364"/>
    </location>
</feature>
<proteinExistence type="predicted"/>
<dbReference type="Gene3D" id="1.25.40.10">
    <property type="entry name" value="Tetratricopeptide repeat domain"/>
    <property type="match status" value="1"/>
</dbReference>
<dbReference type="KEGG" id="dcb:C3Y92_10360"/>
<dbReference type="Proteomes" id="UP000293296">
    <property type="component" value="Chromosome"/>
</dbReference>
<feature type="region of interest" description="Disordered" evidence="1">
    <location>
        <begin position="192"/>
        <end position="220"/>
    </location>
</feature>
<dbReference type="RefSeq" id="WP_129352340.1">
    <property type="nucleotide sequence ID" value="NZ_CP026538.1"/>
</dbReference>
<reference evidence="2 3" key="1">
    <citation type="submission" date="2018-02" db="EMBL/GenBank/DDBJ databases">
        <title>Genome sequence of Desulfovibrio carbinolicus DSM 3852.</title>
        <authorList>
            <person name="Wilbanks E."/>
            <person name="Skennerton C.T."/>
            <person name="Orphan V.J."/>
        </authorList>
    </citation>
    <scope>NUCLEOTIDE SEQUENCE [LARGE SCALE GENOMIC DNA]</scope>
    <source>
        <strain evidence="2 3">DSM 3852</strain>
    </source>
</reference>
<dbReference type="OrthoDB" id="5471982at2"/>
<evidence type="ECO:0000313" key="3">
    <source>
        <dbReference type="Proteomes" id="UP000293296"/>
    </source>
</evidence>
<feature type="region of interest" description="Disordered" evidence="1">
    <location>
        <begin position="135"/>
        <end position="175"/>
    </location>
</feature>
<dbReference type="EMBL" id="CP026538">
    <property type="protein sequence ID" value="QAZ67606.1"/>
    <property type="molecule type" value="Genomic_DNA"/>
</dbReference>
<feature type="region of interest" description="Disordered" evidence="1">
    <location>
        <begin position="277"/>
        <end position="296"/>
    </location>
</feature>
<keyword evidence="3" id="KW-1185">Reference proteome</keyword>
<evidence type="ECO:0000256" key="1">
    <source>
        <dbReference type="SAM" id="MobiDB-lite"/>
    </source>
</evidence>
<name>A0A4P6HLN1_9BACT</name>
<organism evidence="2 3">
    <name type="scientific">Solidesulfovibrio carbinolicus</name>
    <dbReference type="NCBI Taxonomy" id="296842"/>
    <lineage>
        <taxon>Bacteria</taxon>
        <taxon>Pseudomonadati</taxon>
        <taxon>Thermodesulfobacteriota</taxon>
        <taxon>Desulfovibrionia</taxon>
        <taxon>Desulfovibrionales</taxon>
        <taxon>Desulfovibrionaceae</taxon>
        <taxon>Solidesulfovibrio</taxon>
    </lineage>
</organism>
<feature type="compositionally biased region" description="Basic and acidic residues" evidence="1">
    <location>
        <begin position="279"/>
        <end position="295"/>
    </location>
</feature>
<sequence>MLSKIEIYREVLEIEPNSKVFFPLARSLAEEGRHDEAAAVLSRGIGFHPDHLEAKFLLIELLTRQGKEEQADQVFADVGALLARYPSVWLLWSKTAAARAKDPSLAMLFLAHYFQNQTLTWAEVMERGLKSLSQAAGSLEPSEGSAGPGAAEPSGGSEQSGPDGGEEEAAAAPSASIASDIAAVSQDVVAPALGDRPGASESALLEPTGETRPVREPANVPSSPVAQAAALFEAEEPAPHAVSVPPLVAAGPAETAGPELRGAREVMALAGLLDAPETVEPRPRSKPAKGKEQGVRTRTMAAVLAEQGDLAGARAIYQELLAAAATDVERDELRALMDALGATGRPASQDPAQTPAADGPKSANRLADFLEALANRLETRAGS</sequence>
<evidence type="ECO:0008006" key="4">
    <source>
        <dbReference type="Google" id="ProtNLM"/>
    </source>
</evidence>
<feature type="compositionally biased region" description="Low complexity" evidence="1">
    <location>
        <begin position="140"/>
        <end position="161"/>
    </location>
</feature>
<accession>A0A4P6HLN1</accession>
<dbReference type="AlphaFoldDB" id="A0A4P6HLN1"/>
<evidence type="ECO:0000313" key="2">
    <source>
        <dbReference type="EMBL" id="QAZ67606.1"/>
    </source>
</evidence>
<dbReference type="InterPro" id="IPR011990">
    <property type="entry name" value="TPR-like_helical_dom_sf"/>
</dbReference>
<protein>
    <recommendedName>
        <fullName evidence="4">Tetratricopeptide repeat protein</fullName>
    </recommendedName>
</protein>
<dbReference type="SUPFAM" id="SSF48452">
    <property type="entry name" value="TPR-like"/>
    <property type="match status" value="1"/>
</dbReference>
<dbReference type="Pfam" id="PF14559">
    <property type="entry name" value="TPR_19"/>
    <property type="match status" value="1"/>
</dbReference>
<gene>
    <name evidence="2" type="ORF">C3Y92_10360</name>
</gene>